<comment type="caution">
    <text evidence="2">The sequence shown here is derived from an EMBL/GenBank/DDBJ whole genome shotgun (WGS) entry which is preliminary data.</text>
</comment>
<dbReference type="AlphaFoldDB" id="F0ENE1"/>
<keyword evidence="1" id="KW-0812">Transmembrane</keyword>
<evidence type="ECO:0000313" key="3">
    <source>
        <dbReference type="Proteomes" id="UP000004835"/>
    </source>
</evidence>
<dbReference type="Proteomes" id="UP000004835">
    <property type="component" value="Unassembled WGS sequence"/>
</dbReference>
<dbReference type="EMBL" id="AEWT01000030">
    <property type="protein sequence ID" value="EGC68343.1"/>
    <property type="molecule type" value="Genomic_DNA"/>
</dbReference>
<reference evidence="2 3" key="1">
    <citation type="submission" date="2011-01" db="EMBL/GenBank/DDBJ databases">
        <authorList>
            <person name="Muzny D."/>
            <person name="Qin X."/>
            <person name="Deng J."/>
            <person name="Jiang H."/>
            <person name="Liu Y."/>
            <person name="Qu J."/>
            <person name="Song X.-Z."/>
            <person name="Zhang L."/>
            <person name="Thornton R."/>
            <person name="Coyle M."/>
            <person name="Francisco L."/>
            <person name="Jackson L."/>
            <person name="Javaid M."/>
            <person name="Korchina V."/>
            <person name="Kovar C."/>
            <person name="Mata R."/>
            <person name="Mathew T."/>
            <person name="Ngo R."/>
            <person name="Nguyen L."/>
            <person name="Nguyen N."/>
            <person name="Okwuonu G."/>
            <person name="Ongeri F."/>
            <person name="Pham C."/>
            <person name="Simmons D."/>
            <person name="Wilczek-Boney K."/>
            <person name="Hale W."/>
            <person name="Jakkamsetti A."/>
            <person name="Pham P."/>
            <person name="Ruth R."/>
            <person name="San Lucas F."/>
            <person name="Warren J."/>
            <person name="Zhang J."/>
            <person name="Zhao Z."/>
            <person name="Zhou C."/>
            <person name="Zhu D."/>
            <person name="Lee S."/>
            <person name="Bess C."/>
            <person name="Blankenburg K."/>
            <person name="Forbes L."/>
            <person name="Fu Q."/>
            <person name="Gubbala S."/>
            <person name="Hirani K."/>
            <person name="Jayaseelan J.C."/>
            <person name="Lara F."/>
            <person name="Munidasa M."/>
            <person name="Palculict T."/>
            <person name="Patil S."/>
            <person name="Pu L.-L."/>
            <person name="Saada N."/>
            <person name="Tang L."/>
            <person name="Weissenberger G."/>
            <person name="Zhu Y."/>
            <person name="Hemphill L."/>
            <person name="Shang Y."/>
            <person name="Youmans B."/>
            <person name="Ayvaz T."/>
            <person name="Ross M."/>
            <person name="Santibanez J."/>
            <person name="Aqrawi P."/>
            <person name="Gross S."/>
            <person name="Joshi V."/>
            <person name="Fowler G."/>
            <person name="Nazareth L."/>
            <person name="Reid J."/>
            <person name="Worley K."/>
            <person name="Petrosino J."/>
            <person name="Highlander S."/>
            <person name="Gibbs R."/>
        </authorList>
    </citation>
    <scope>NUCLEOTIDE SEQUENCE [LARGE SCALE GENOMIC DNA]</scope>
    <source>
        <strain evidence="2 3">ATCC 12755</strain>
    </source>
</reference>
<name>F0ENE1_ENTCA</name>
<keyword evidence="1" id="KW-1133">Transmembrane helix</keyword>
<dbReference type="HOGENOM" id="CLU_2934125_0_0_9"/>
<gene>
    <name evidence="2" type="ORF">HMPREF9087_2933</name>
</gene>
<proteinExistence type="predicted"/>
<feature type="transmembrane region" description="Helical" evidence="1">
    <location>
        <begin position="6"/>
        <end position="28"/>
    </location>
</feature>
<evidence type="ECO:0000256" key="1">
    <source>
        <dbReference type="SAM" id="Phobius"/>
    </source>
</evidence>
<evidence type="ECO:0000313" key="2">
    <source>
        <dbReference type="EMBL" id="EGC68343.1"/>
    </source>
</evidence>
<sequence length="60" mass="6848">MEWILGFWFWTLTGTFTAFVSCCIANFAKKNVPANNAAKAKMEKSEIKVVNIKIPSFYLK</sequence>
<accession>F0ENE1</accession>
<protein>
    <submittedName>
        <fullName evidence="2">Uncharacterized protein</fullName>
    </submittedName>
</protein>
<keyword evidence="1" id="KW-0472">Membrane</keyword>
<organism evidence="2 3">
    <name type="scientific">Enterococcus casseliflavus ATCC 12755</name>
    <dbReference type="NCBI Taxonomy" id="888066"/>
    <lineage>
        <taxon>Bacteria</taxon>
        <taxon>Bacillati</taxon>
        <taxon>Bacillota</taxon>
        <taxon>Bacilli</taxon>
        <taxon>Lactobacillales</taxon>
        <taxon>Enterococcaceae</taxon>
        <taxon>Enterococcus</taxon>
    </lineage>
</organism>